<reference evidence="2 3" key="2">
    <citation type="journal article" date="2013" name="Plant Cell Physiol.">
        <title>Rice Annotation Project Database (RAP-DB): an integrative and interactive database for rice genomics.</title>
        <authorList>
            <person name="Sakai H."/>
            <person name="Lee S.S."/>
            <person name="Tanaka T."/>
            <person name="Numa H."/>
            <person name="Kim J."/>
            <person name="Kawahara Y."/>
            <person name="Wakimoto H."/>
            <person name="Yang C.C."/>
            <person name="Iwamoto M."/>
            <person name="Abe T."/>
            <person name="Yamada Y."/>
            <person name="Muto A."/>
            <person name="Inokuchi H."/>
            <person name="Ikemura T."/>
            <person name="Matsumoto T."/>
            <person name="Sasaki T."/>
            <person name="Itoh T."/>
        </authorList>
    </citation>
    <scope>NUCLEOTIDE SEQUENCE [LARGE SCALE GENOMIC DNA]</scope>
    <source>
        <strain evidence="3">cv. Nipponbare</strain>
    </source>
</reference>
<accession>A0A0P0Y7F3</accession>
<feature type="compositionally biased region" description="Pro residues" evidence="1">
    <location>
        <begin position="41"/>
        <end position="52"/>
    </location>
</feature>
<dbReference type="EMBL" id="AP014968">
    <property type="protein sequence ID" value="BAT16105.1"/>
    <property type="molecule type" value="Genomic_DNA"/>
</dbReference>
<dbReference type="PaxDb" id="39947-A0A0P0Y7F3"/>
<feature type="compositionally biased region" description="Basic residues" evidence="1">
    <location>
        <begin position="1"/>
        <end position="31"/>
    </location>
</feature>
<evidence type="ECO:0000313" key="2">
    <source>
        <dbReference type="EMBL" id="BAT16105.1"/>
    </source>
</evidence>
<sequence length="121" mass="14599">PSVRTHQLRHLSLRPSRRRRRRRRSRSRPPIRRGLAVAPSRCPPTRQPPPAFAPCSRLVQSRRLEKPRGESRSRRRARRQIAKPGQLRAVARCRRRRRRRPLRCPERPRSPRRQTFHHSNQ</sequence>
<keyword evidence="3" id="KW-1185">Reference proteome</keyword>
<protein>
    <submittedName>
        <fullName evidence="2">Os12g0175800 protein</fullName>
    </submittedName>
</protein>
<proteinExistence type="predicted"/>
<organism evidence="2 3">
    <name type="scientific">Oryza sativa subsp. japonica</name>
    <name type="common">Rice</name>
    <dbReference type="NCBI Taxonomy" id="39947"/>
    <lineage>
        <taxon>Eukaryota</taxon>
        <taxon>Viridiplantae</taxon>
        <taxon>Streptophyta</taxon>
        <taxon>Embryophyta</taxon>
        <taxon>Tracheophyta</taxon>
        <taxon>Spermatophyta</taxon>
        <taxon>Magnoliopsida</taxon>
        <taxon>Liliopsida</taxon>
        <taxon>Poales</taxon>
        <taxon>Poaceae</taxon>
        <taxon>BOP clade</taxon>
        <taxon>Oryzoideae</taxon>
        <taxon>Oryzeae</taxon>
        <taxon>Oryzinae</taxon>
        <taxon>Oryza</taxon>
        <taxon>Oryza sativa</taxon>
    </lineage>
</organism>
<dbReference type="Proteomes" id="UP000059680">
    <property type="component" value="Chromosome 12"/>
</dbReference>
<reference evidence="3" key="1">
    <citation type="journal article" date="2005" name="Nature">
        <title>The map-based sequence of the rice genome.</title>
        <authorList>
            <consortium name="International rice genome sequencing project (IRGSP)"/>
            <person name="Matsumoto T."/>
            <person name="Wu J."/>
            <person name="Kanamori H."/>
            <person name="Katayose Y."/>
            <person name="Fujisawa M."/>
            <person name="Namiki N."/>
            <person name="Mizuno H."/>
            <person name="Yamamoto K."/>
            <person name="Antonio B.A."/>
            <person name="Baba T."/>
            <person name="Sakata K."/>
            <person name="Nagamura Y."/>
            <person name="Aoki H."/>
            <person name="Arikawa K."/>
            <person name="Arita K."/>
            <person name="Bito T."/>
            <person name="Chiden Y."/>
            <person name="Fujitsuka N."/>
            <person name="Fukunaka R."/>
            <person name="Hamada M."/>
            <person name="Harada C."/>
            <person name="Hayashi A."/>
            <person name="Hijishita S."/>
            <person name="Honda M."/>
            <person name="Hosokawa S."/>
            <person name="Ichikawa Y."/>
            <person name="Idonuma A."/>
            <person name="Iijima M."/>
            <person name="Ikeda M."/>
            <person name="Ikeno M."/>
            <person name="Ito K."/>
            <person name="Ito S."/>
            <person name="Ito T."/>
            <person name="Ito Y."/>
            <person name="Ito Y."/>
            <person name="Iwabuchi A."/>
            <person name="Kamiya K."/>
            <person name="Karasawa W."/>
            <person name="Kurita K."/>
            <person name="Katagiri S."/>
            <person name="Kikuta A."/>
            <person name="Kobayashi H."/>
            <person name="Kobayashi N."/>
            <person name="Machita K."/>
            <person name="Maehara T."/>
            <person name="Masukawa M."/>
            <person name="Mizubayashi T."/>
            <person name="Mukai Y."/>
            <person name="Nagasaki H."/>
            <person name="Nagata Y."/>
            <person name="Naito S."/>
            <person name="Nakashima M."/>
            <person name="Nakama Y."/>
            <person name="Nakamichi Y."/>
            <person name="Nakamura M."/>
            <person name="Meguro A."/>
            <person name="Negishi M."/>
            <person name="Ohta I."/>
            <person name="Ohta T."/>
            <person name="Okamoto M."/>
            <person name="Ono N."/>
            <person name="Saji S."/>
            <person name="Sakaguchi M."/>
            <person name="Sakai K."/>
            <person name="Shibata M."/>
            <person name="Shimokawa T."/>
            <person name="Song J."/>
            <person name="Takazaki Y."/>
            <person name="Terasawa K."/>
            <person name="Tsugane M."/>
            <person name="Tsuji K."/>
            <person name="Ueda S."/>
            <person name="Waki K."/>
            <person name="Yamagata H."/>
            <person name="Yamamoto M."/>
            <person name="Yamamoto S."/>
            <person name="Yamane H."/>
            <person name="Yoshiki S."/>
            <person name="Yoshihara R."/>
            <person name="Yukawa K."/>
            <person name="Zhong H."/>
            <person name="Yano M."/>
            <person name="Yuan Q."/>
            <person name="Ouyang S."/>
            <person name="Liu J."/>
            <person name="Jones K.M."/>
            <person name="Gansberger K."/>
            <person name="Moffat K."/>
            <person name="Hill J."/>
            <person name="Bera J."/>
            <person name="Fadrosh D."/>
            <person name="Jin S."/>
            <person name="Johri S."/>
            <person name="Kim M."/>
            <person name="Overton L."/>
            <person name="Reardon M."/>
            <person name="Tsitrin T."/>
            <person name="Vuong H."/>
            <person name="Weaver B."/>
            <person name="Ciecko A."/>
            <person name="Tallon L."/>
            <person name="Jackson J."/>
            <person name="Pai G."/>
            <person name="Aken S.V."/>
            <person name="Utterback T."/>
            <person name="Reidmuller S."/>
            <person name="Feldblyum T."/>
            <person name="Hsiao J."/>
            <person name="Zismann V."/>
            <person name="Iobst S."/>
            <person name="de Vazeille A.R."/>
            <person name="Buell C.R."/>
            <person name="Ying K."/>
            <person name="Li Y."/>
            <person name="Lu T."/>
            <person name="Huang Y."/>
            <person name="Zhao Q."/>
            <person name="Feng Q."/>
            <person name="Zhang L."/>
            <person name="Zhu J."/>
            <person name="Weng Q."/>
            <person name="Mu J."/>
            <person name="Lu Y."/>
            <person name="Fan D."/>
            <person name="Liu Y."/>
            <person name="Guan J."/>
            <person name="Zhang Y."/>
            <person name="Yu S."/>
            <person name="Liu X."/>
            <person name="Zhang Y."/>
            <person name="Hong G."/>
            <person name="Han B."/>
            <person name="Choisne N."/>
            <person name="Demange N."/>
            <person name="Orjeda G."/>
            <person name="Samain S."/>
            <person name="Cattolico L."/>
            <person name="Pelletier E."/>
            <person name="Couloux A."/>
            <person name="Segurens B."/>
            <person name="Wincker P."/>
            <person name="D'Hont A."/>
            <person name="Scarpelli C."/>
            <person name="Weissenbach J."/>
            <person name="Salanoubat M."/>
            <person name="Quetier F."/>
            <person name="Yu Y."/>
            <person name="Kim H.R."/>
            <person name="Rambo T."/>
            <person name="Currie J."/>
            <person name="Collura K."/>
            <person name="Luo M."/>
            <person name="Yang T."/>
            <person name="Ammiraju J.S.S."/>
            <person name="Engler F."/>
            <person name="Soderlund C."/>
            <person name="Wing R.A."/>
            <person name="Palmer L.E."/>
            <person name="de la Bastide M."/>
            <person name="Spiegel L."/>
            <person name="Nascimento L."/>
            <person name="Zutavern T."/>
            <person name="O'Shaughnessy A."/>
            <person name="Dike S."/>
            <person name="Dedhia N."/>
            <person name="Preston R."/>
            <person name="Balija V."/>
            <person name="McCombie W.R."/>
            <person name="Chow T."/>
            <person name="Chen H."/>
            <person name="Chung M."/>
            <person name="Chen C."/>
            <person name="Shaw J."/>
            <person name="Wu H."/>
            <person name="Hsiao K."/>
            <person name="Chao Y."/>
            <person name="Chu M."/>
            <person name="Cheng C."/>
            <person name="Hour A."/>
            <person name="Lee P."/>
            <person name="Lin S."/>
            <person name="Lin Y."/>
            <person name="Liou J."/>
            <person name="Liu S."/>
            <person name="Hsing Y."/>
            <person name="Raghuvanshi S."/>
            <person name="Mohanty A."/>
            <person name="Bharti A.K."/>
            <person name="Gaur A."/>
            <person name="Gupta V."/>
            <person name="Kumar D."/>
            <person name="Ravi V."/>
            <person name="Vij S."/>
            <person name="Kapur A."/>
            <person name="Khurana P."/>
            <person name="Khurana P."/>
            <person name="Khurana J.P."/>
            <person name="Tyagi A.K."/>
            <person name="Gaikwad K."/>
            <person name="Singh A."/>
            <person name="Dalal V."/>
            <person name="Srivastava S."/>
            <person name="Dixit A."/>
            <person name="Pal A.K."/>
            <person name="Ghazi I.A."/>
            <person name="Yadav M."/>
            <person name="Pandit A."/>
            <person name="Bhargava A."/>
            <person name="Sureshbabu K."/>
            <person name="Batra K."/>
            <person name="Sharma T.R."/>
            <person name="Mohapatra T."/>
            <person name="Singh N.K."/>
            <person name="Messing J."/>
            <person name="Nelson A.B."/>
            <person name="Fuks G."/>
            <person name="Kavchok S."/>
            <person name="Keizer G."/>
            <person name="Linton E."/>
            <person name="Llaca V."/>
            <person name="Song R."/>
            <person name="Tanyolac B."/>
            <person name="Young S."/>
            <person name="Ho-Il K."/>
            <person name="Hahn J.H."/>
            <person name="Sangsakoo G."/>
            <person name="Vanavichit A."/>
            <person name="de Mattos Luiz.A.T."/>
            <person name="Zimmer P.D."/>
            <person name="Malone G."/>
            <person name="Dellagostin O."/>
            <person name="de Oliveira A.C."/>
            <person name="Bevan M."/>
            <person name="Bancroft I."/>
            <person name="Minx P."/>
            <person name="Cordum H."/>
            <person name="Wilson R."/>
            <person name="Cheng Z."/>
            <person name="Jin W."/>
            <person name="Jiang J."/>
            <person name="Leong S.A."/>
            <person name="Iwama H."/>
            <person name="Gojobori T."/>
            <person name="Itoh T."/>
            <person name="Niimura Y."/>
            <person name="Fujii Y."/>
            <person name="Habara T."/>
            <person name="Sakai H."/>
            <person name="Sato Y."/>
            <person name="Wilson G."/>
            <person name="Kumar K."/>
            <person name="McCouch S."/>
            <person name="Juretic N."/>
            <person name="Hoen D."/>
            <person name="Wright S."/>
            <person name="Bruskiewich R."/>
            <person name="Bureau T."/>
            <person name="Miyao A."/>
            <person name="Hirochika H."/>
            <person name="Nishikawa T."/>
            <person name="Kadowaki K."/>
            <person name="Sugiura M."/>
            <person name="Burr B."/>
            <person name="Sasaki T."/>
        </authorList>
    </citation>
    <scope>NUCLEOTIDE SEQUENCE [LARGE SCALE GENOMIC DNA]</scope>
    <source>
        <strain evidence="3">cv. Nipponbare</strain>
    </source>
</reference>
<evidence type="ECO:0000313" key="3">
    <source>
        <dbReference type="Proteomes" id="UP000059680"/>
    </source>
</evidence>
<dbReference type="InParanoid" id="A0A0P0Y7F3"/>
<evidence type="ECO:0000256" key="1">
    <source>
        <dbReference type="SAM" id="MobiDB-lite"/>
    </source>
</evidence>
<feature type="compositionally biased region" description="Basic residues" evidence="1">
    <location>
        <begin position="110"/>
        <end position="121"/>
    </location>
</feature>
<feature type="compositionally biased region" description="Basic residues" evidence="1">
    <location>
        <begin position="91"/>
        <end position="102"/>
    </location>
</feature>
<name>A0A0P0Y7F3_ORYSJ</name>
<reference evidence="2 3" key="3">
    <citation type="journal article" date="2013" name="Rice">
        <title>Improvement of the Oryza sativa Nipponbare reference genome using next generation sequence and optical map data.</title>
        <authorList>
            <person name="Kawahara Y."/>
            <person name="de la Bastide M."/>
            <person name="Hamilton J.P."/>
            <person name="Kanamori H."/>
            <person name="McCombie W.R."/>
            <person name="Ouyang S."/>
            <person name="Schwartz D.C."/>
            <person name="Tanaka T."/>
            <person name="Wu J."/>
            <person name="Zhou S."/>
            <person name="Childs K.L."/>
            <person name="Davidson R.M."/>
            <person name="Lin H."/>
            <person name="Quesada-Ocampo L."/>
            <person name="Vaillancourt B."/>
            <person name="Sakai H."/>
            <person name="Lee S.S."/>
            <person name="Kim J."/>
            <person name="Numa H."/>
            <person name="Itoh T."/>
            <person name="Buell C.R."/>
            <person name="Matsumoto T."/>
        </authorList>
    </citation>
    <scope>NUCLEOTIDE SEQUENCE [LARGE SCALE GENOMIC DNA]</scope>
    <source>
        <strain evidence="3">cv. Nipponbare</strain>
    </source>
</reference>
<feature type="non-terminal residue" evidence="2">
    <location>
        <position position="121"/>
    </location>
</feature>
<dbReference type="AlphaFoldDB" id="A0A0P0Y7F3"/>
<gene>
    <name evidence="2" type="ordered locus">Os12g0175800</name>
    <name evidence="2" type="ORF">OSNPB_120175800</name>
</gene>
<feature type="region of interest" description="Disordered" evidence="1">
    <location>
        <begin position="1"/>
        <end position="121"/>
    </location>
</feature>
<feature type="compositionally biased region" description="Basic and acidic residues" evidence="1">
    <location>
        <begin position="62"/>
        <end position="72"/>
    </location>
</feature>